<organism evidence="2 3">
    <name type="scientific">Trichonephila inaurata madagascariensis</name>
    <dbReference type="NCBI Taxonomy" id="2747483"/>
    <lineage>
        <taxon>Eukaryota</taxon>
        <taxon>Metazoa</taxon>
        <taxon>Ecdysozoa</taxon>
        <taxon>Arthropoda</taxon>
        <taxon>Chelicerata</taxon>
        <taxon>Arachnida</taxon>
        <taxon>Araneae</taxon>
        <taxon>Araneomorphae</taxon>
        <taxon>Entelegynae</taxon>
        <taxon>Araneoidea</taxon>
        <taxon>Nephilidae</taxon>
        <taxon>Trichonephila</taxon>
        <taxon>Trichonephila inaurata</taxon>
    </lineage>
</organism>
<name>A0A8X6M8C9_9ARAC</name>
<comment type="caution">
    <text evidence="2">The sequence shown here is derived from an EMBL/GenBank/DDBJ whole genome shotgun (WGS) entry which is preliminary data.</text>
</comment>
<keyword evidence="1" id="KW-0472">Membrane</keyword>
<gene>
    <name evidence="2" type="ORF">TNIN_337731</name>
</gene>
<dbReference type="AlphaFoldDB" id="A0A8X6M8C9"/>
<evidence type="ECO:0000256" key="1">
    <source>
        <dbReference type="SAM" id="Phobius"/>
    </source>
</evidence>
<keyword evidence="1" id="KW-0812">Transmembrane</keyword>
<keyword evidence="1" id="KW-1133">Transmembrane helix</keyword>
<feature type="transmembrane region" description="Helical" evidence="1">
    <location>
        <begin position="20"/>
        <end position="44"/>
    </location>
</feature>
<sequence length="103" mass="11557">MASTELPNIELISIPFQNKLPMVFQALICIIYTFSTICINSYAFNPMVYRKALPLTIWTPTTWNTQLALQQLEGSQKIRPQQLAPQQIGTSQTCISTTCTSTT</sequence>
<evidence type="ECO:0000313" key="3">
    <source>
        <dbReference type="Proteomes" id="UP000886998"/>
    </source>
</evidence>
<protein>
    <submittedName>
        <fullName evidence="2">Uncharacterized protein</fullName>
    </submittedName>
</protein>
<proteinExistence type="predicted"/>
<reference evidence="2" key="1">
    <citation type="submission" date="2020-08" db="EMBL/GenBank/DDBJ databases">
        <title>Multicomponent nature underlies the extraordinary mechanical properties of spider dragline silk.</title>
        <authorList>
            <person name="Kono N."/>
            <person name="Nakamura H."/>
            <person name="Mori M."/>
            <person name="Yoshida Y."/>
            <person name="Ohtoshi R."/>
            <person name="Malay A.D."/>
            <person name="Moran D.A.P."/>
            <person name="Tomita M."/>
            <person name="Numata K."/>
            <person name="Arakawa K."/>
        </authorList>
    </citation>
    <scope>NUCLEOTIDE SEQUENCE</scope>
</reference>
<evidence type="ECO:0000313" key="2">
    <source>
        <dbReference type="EMBL" id="GFS29975.1"/>
    </source>
</evidence>
<dbReference type="EMBL" id="BMAV01024085">
    <property type="protein sequence ID" value="GFS29975.1"/>
    <property type="molecule type" value="Genomic_DNA"/>
</dbReference>
<dbReference type="Proteomes" id="UP000886998">
    <property type="component" value="Unassembled WGS sequence"/>
</dbReference>
<keyword evidence="3" id="KW-1185">Reference proteome</keyword>
<accession>A0A8X6M8C9</accession>